<evidence type="ECO:0000259" key="1">
    <source>
        <dbReference type="Pfam" id="PF14111"/>
    </source>
</evidence>
<organism evidence="2 3">
    <name type="scientific">Cryptomeria japonica</name>
    <name type="common">Japanese cedar</name>
    <name type="synonym">Cupressus japonica</name>
    <dbReference type="NCBI Taxonomy" id="3369"/>
    <lineage>
        <taxon>Eukaryota</taxon>
        <taxon>Viridiplantae</taxon>
        <taxon>Streptophyta</taxon>
        <taxon>Embryophyta</taxon>
        <taxon>Tracheophyta</taxon>
        <taxon>Spermatophyta</taxon>
        <taxon>Pinopsida</taxon>
        <taxon>Pinidae</taxon>
        <taxon>Conifers II</taxon>
        <taxon>Cupressales</taxon>
        <taxon>Cupressaceae</taxon>
        <taxon>Cryptomeria</taxon>
    </lineage>
</organism>
<comment type="caution">
    <text evidence="2">The sequence shown here is derived from an EMBL/GenBank/DDBJ whole genome shotgun (WGS) entry which is preliminary data.</text>
</comment>
<evidence type="ECO:0000313" key="2">
    <source>
        <dbReference type="EMBL" id="GLJ57396.1"/>
    </source>
</evidence>
<feature type="domain" description="DUF4283" evidence="1">
    <location>
        <begin position="154"/>
        <end position="232"/>
    </location>
</feature>
<dbReference type="Pfam" id="PF14111">
    <property type="entry name" value="DUF4283"/>
    <property type="match status" value="1"/>
</dbReference>
<reference evidence="2" key="1">
    <citation type="submission" date="2022-12" db="EMBL/GenBank/DDBJ databases">
        <title>Chromosome-Level Genome Assembly of Japanese Cedar (Cryptomeriajaponica D. Don).</title>
        <authorList>
            <person name="Fujino T."/>
            <person name="Yamaguchi K."/>
            <person name="Yokoyama T."/>
            <person name="Hamanaka T."/>
            <person name="Harazono Y."/>
            <person name="Kamada H."/>
            <person name="Kobayashi W."/>
            <person name="Ujino-Ihara T."/>
            <person name="Uchiyama K."/>
            <person name="Matsumoto A."/>
            <person name="Izuno A."/>
            <person name="Tsumura Y."/>
            <person name="Toyoda A."/>
            <person name="Shigenobu S."/>
            <person name="Moriguchi Y."/>
            <person name="Ueno S."/>
            <person name="Kasahara M."/>
        </authorList>
    </citation>
    <scope>NUCLEOTIDE SEQUENCE</scope>
</reference>
<protein>
    <recommendedName>
        <fullName evidence="1">DUF4283 domain-containing protein</fullName>
    </recommendedName>
</protein>
<evidence type="ECO:0000313" key="3">
    <source>
        <dbReference type="Proteomes" id="UP001234787"/>
    </source>
</evidence>
<dbReference type="AlphaFoldDB" id="A0AAD3NPI9"/>
<name>A0AAD3NPI9_CRYJA</name>
<sequence length="259" mass="29224">MCNPLCNAPTFPSFESNLLDDHPLWGGPPLSATGPHTQYHGQNTCNVLAAGTPQSMGHPEENTSFHTPSTSPVLTNYGLNGEERNIPHSRLETFAGQEDVELVKENPKSSWKNSLLGSTISTPEVVMTNFSQTEDRMKIKLPYNLMDRIASCLHLAIVGRFFSFRPSIGMIRRWAKSRWKLKRSLDISAMLGGLFLFKFNVEEDLIYVLTGSWAYGKHFLTMAKWKPGFDPSVELNRMALVVIRLPGLPLELWDEQIFR</sequence>
<keyword evidence="3" id="KW-1185">Reference proteome</keyword>
<gene>
    <name evidence="2" type="ORF">SUGI_1323320</name>
</gene>
<dbReference type="InterPro" id="IPR040256">
    <property type="entry name" value="At4g02000-like"/>
</dbReference>
<dbReference type="EMBL" id="BSEH01000112">
    <property type="protein sequence ID" value="GLJ57396.1"/>
    <property type="molecule type" value="Genomic_DNA"/>
</dbReference>
<proteinExistence type="predicted"/>
<dbReference type="InterPro" id="IPR025558">
    <property type="entry name" value="DUF4283"/>
</dbReference>
<dbReference type="Proteomes" id="UP001234787">
    <property type="component" value="Unassembled WGS sequence"/>
</dbReference>
<dbReference type="PANTHER" id="PTHR31286">
    <property type="entry name" value="GLYCINE-RICH CELL WALL STRUCTURAL PROTEIN 1.8-LIKE"/>
    <property type="match status" value="1"/>
</dbReference>
<dbReference type="PANTHER" id="PTHR31286:SF99">
    <property type="entry name" value="DUF4283 DOMAIN-CONTAINING PROTEIN"/>
    <property type="match status" value="1"/>
</dbReference>
<accession>A0AAD3NPI9</accession>